<dbReference type="SUPFAM" id="SSF88659">
    <property type="entry name" value="Sigma3 and sigma4 domains of RNA polymerase sigma factors"/>
    <property type="match status" value="1"/>
</dbReference>
<dbReference type="Gene3D" id="1.10.10.10">
    <property type="entry name" value="Winged helix-like DNA-binding domain superfamily/Winged helix DNA-binding domain"/>
    <property type="match status" value="1"/>
</dbReference>
<dbReference type="EMBL" id="SIHI01000024">
    <property type="protein sequence ID" value="TWT47077.1"/>
    <property type="molecule type" value="Genomic_DNA"/>
</dbReference>
<dbReference type="Proteomes" id="UP000317243">
    <property type="component" value="Unassembled WGS sequence"/>
</dbReference>
<dbReference type="InterPro" id="IPR039425">
    <property type="entry name" value="RNA_pol_sigma-70-like"/>
</dbReference>
<keyword evidence="3" id="KW-0731">Sigma factor</keyword>
<dbReference type="Pfam" id="PF07638">
    <property type="entry name" value="Sigma70_ECF"/>
    <property type="match status" value="1"/>
</dbReference>
<dbReference type="GO" id="GO:0016987">
    <property type="term" value="F:sigma factor activity"/>
    <property type="evidence" value="ECO:0007669"/>
    <property type="project" value="UniProtKB-KW"/>
</dbReference>
<dbReference type="PANTHER" id="PTHR43133">
    <property type="entry name" value="RNA POLYMERASE ECF-TYPE SIGMA FACTO"/>
    <property type="match status" value="1"/>
</dbReference>
<evidence type="ECO:0000256" key="3">
    <source>
        <dbReference type="ARBA" id="ARBA00023082"/>
    </source>
</evidence>
<dbReference type="InterPro" id="IPR013325">
    <property type="entry name" value="RNA_pol_sigma_r2"/>
</dbReference>
<gene>
    <name evidence="7" type="primary">sigW_9</name>
    <name evidence="7" type="ORF">KOR42_41900</name>
</gene>
<evidence type="ECO:0000256" key="4">
    <source>
        <dbReference type="ARBA" id="ARBA00023125"/>
    </source>
</evidence>
<reference evidence="7 8" key="1">
    <citation type="submission" date="2019-02" db="EMBL/GenBank/DDBJ databases">
        <title>Deep-cultivation of Planctomycetes and their phenomic and genomic characterization uncovers novel biology.</title>
        <authorList>
            <person name="Wiegand S."/>
            <person name="Jogler M."/>
            <person name="Boedeker C."/>
            <person name="Pinto D."/>
            <person name="Vollmers J."/>
            <person name="Rivas-Marin E."/>
            <person name="Kohn T."/>
            <person name="Peeters S.H."/>
            <person name="Heuer A."/>
            <person name="Rast P."/>
            <person name="Oberbeckmann S."/>
            <person name="Bunk B."/>
            <person name="Jeske O."/>
            <person name="Meyerdierks A."/>
            <person name="Storesund J.E."/>
            <person name="Kallscheuer N."/>
            <person name="Luecker S."/>
            <person name="Lage O.M."/>
            <person name="Pohl T."/>
            <person name="Merkel B.J."/>
            <person name="Hornburger P."/>
            <person name="Mueller R.-W."/>
            <person name="Bruemmer F."/>
            <person name="Labrenz M."/>
            <person name="Spormann A.M."/>
            <person name="Op Den Camp H."/>
            <person name="Overmann J."/>
            <person name="Amann R."/>
            <person name="Jetten M.S.M."/>
            <person name="Mascher T."/>
            <person name="Medema M.H."/>
            <person name="Devos D.P."/>
            <person name="Kaster A.-K."/>
            <person name="Ovreas L."/>
            <person name="Rohde M."/>
            <person name="Galperin M.Y."/>
            <person name="Jogler C."/>
        </authorList>
    </citation>
    <scope>NUCLEOTIDE SEQUENCE [LARGE SCALE GENOMIC DNA]</scope>
    <source>
        <strain evidence="7 8">KOR42</strain>
    </source>
</reference>
<sequence length="216" mass="24566">MNDPLSESEVEELVAQVIQGDRAALGKLFDYHRNRLWRIVNFRLDTRLVGRVDADDILQESYINAEKRIEHFLHDSPEGFFIWLRLIVNQTMVDVHRRHLGAKARDASRDRSVSGGWSSKSTSFSLSHHLLGHLTSPSYAAVRAELSQQLSVALESMGDLDREVLALRHFEELTNSETATVLNLSEQAASLRYVRALGRLKKILIAIPGFQEYDLE</sequence>
<organism evidence="7 8">
    <name type="scientific">Thalassoglobus neptunius</name>
    <dbReference type="NCBI Taxonomy" id="1938619"/>
    <lineage>
        <taxon>Bacteria</taxon>
        <taxon>Pseudomonadati</taxon>
        <taxon>Planctomycetota</taxon>
        <taxon>Planctomycetia</taxon>
        <taxon>Planctomycetales</taxon>
        <taxon>Planctomycetaceae</taxon>
        <taxon>Thalassoglobus</taxon>
    </lineage>
</organism>
<dbReference type="GO" id="GO:0006352">
    <property type="term" value="P:DNA-templated transcription initiation"/>
    <property type="evidence" value="ECO:0007669"/>
    <property type="project" value="InterPro"/>
</dbReference>
<dbReference type="InterPro" id="IPR053812">
    <property type="entry name" value="HTH_Sigma70_ECF-like"/>
</dbReference>
<comment type="similarity">
    <text evidence="1">Belongs to the sigma-70 factor family. ECF subfamily.</text>
</comment>
<evidence type="ECO:0000313" key="7">
    <source>
        <dbReference type="EMBL" id="TWT47077.1"/>
    </source>
</evidence>
<dbReference type="PANTHER" id="PTHR43133:SF8">
    <property type="entry name" value="RNA POLYMERASE SIGMA FACTOR HI_1459-RELATED"/>
    <property type="match status" value="1"/>
</dbReference>
<dbReference type="InterPro" id="IPR014284">
    <property type="entry name" value="RNA_pol_sigma-70_dom"/>
</dbReference>
<dbReference type="AlphaFoldDB" id="A0A5C5W9A4"/>
<accession>A0A5C5W9A4</accession>
<keyword evidence="5" id="KW-0804">Transcription</keyword>
<dbReference type="SUPFAM" id="SSF88946">
    <property type="entry name" value="Sigma2 domain of RNA polymerase sigma factors"/>
    <property type="match status" value="1"/>
</dbReference>
<keyword evidence="4" id="KW-0238">DNA-binding</keyword>
<dbReference type="OrthoDB" id="276109at2"/>
<dbReference type="InterPro" id="IPR013324">
    <property type="entry name" value="RNA_pol_sigma_r3/r4-like"/>
</dbReference>
<keyword evidence="2" id="KW-0805">Transcription regulation</keyword>
<feature type="domain" description="RNA polymerase sigma-70 ECF-like HTH" evidence="6">
    <location>
        <begin position="8"/>
        <end position="192"/>
    </location>
</feature>
<evidence type="ECO:0000259" key="6">
    <source>
        <dbReference type="Pfam" id="PF07638"/>
    </source>
</evidence>
<dbReference type="GO" id="GO:0003677">
    <property type="term" value="F:DNA binding"/>
    <property type="evidence" value="ECO:0007669"/>
    <property type="project" value="UniProtKB-KW"/>
</dbReference>
<dbReference type="NCBIfam" id="TIGR02937">
    <property type="entry name" value="sigma70-ECF"/>
    <property type="match status" value="1"/>
</dbReference>
<evidence type="ECO:0000313" key="8">
    <source>
        <dbReference type="Proteomes" id="UP000317243"/>
    </source>
</evidence>
<dbReference type="RefSeq" id="WP_146511577.1">
    <property type="nucleotide sequence ID" value="NZ_SIHI01000024.1"/>
</dbReference>
<evidence type="ECO:0000256" key="2">
    <source>
        <dbReference type="ARBA" id="ARBA00023015"/>
    </source>
</evidence>
<dbReference type="Gene3D" id="1.10.1740.10">
    <property type="match status" value="1"/>
</dbReference>
<evidence type="ECO:0000256" key="1">
    <source>
        <dbReference type="ARBA" id="ARBA00010641"/>
    </source>
</evidence>
<evidence type="ECO:0000256" key="5">
    <source>
        <dbReference type="ARBA" id="ARBA00023163"/>
    </source>
</evidence>
<protein>
    <submittedName>
        <fullName evidence="7">ECF RNA polymerase sigma factor SigW</fullName>
    </submittedName>
</protein>
<comment type="caution">
    <text evidence="7">The sequence shown here is derived from an EMBL/GenBank/DDBJ whole genome shotgun (WGS) entry which is preliminary data.</text>
</comment>
<keyword evidence="8" id="KW-1185">Reference proteome</keyword>
<proteinExistence type="inferred from homology"/>
<dbReference type="InterPro" id="IPR036388">
    <property type="entry name" value="WH-like_DNA-bd_sf"/>
</dbReference>
<name>A0A5C5W9A4_9PLAN</name>